<organism evidence="2 3">
    <name type="scientific">Phialemonium thermophilum</name>
    <dbReference type="NCBI Taxonomy" id="223376"/>
    <lineage>
        <taxon>Eukaryota</taxon>
        <taxon>Fungi</taxon>
        <taxon>Dikarya</taxon>
        <taxon>Ascomycota</taxon>
        <taxon>Pezizomycotina</taxon>
        <taxon>Sordariomycetes</taxon>
        <taxon>Sordariomycetidae</taxon>
        <taxon>Cephalothecales</taxon>
        <taxon>Cephalothecaceae</taxon>
        <taxon>Phialemonium</taxon>
    </lineage>
</organism>
<gene>
    <name evidence="2" type="ORF">VTK73DRAFT_10265</name>
</gene>
<evidence type="ECO:0000313" key="2">
    <source>
        <dbReference type="EMBL" id="KAL1875128.1"/>
    </source>
</evidence>
<evidence type="ECO:0000313" key="3">
    <source>
        <dbReference type="Proteomes" id="UP001586593"/>
    </source>
</evidence>
<feature type="compositionally biased region" description="Polar residues" evidence="1">
    <location>
        <begin position="140"/>
        <end position="154"/>
    </location>
</feature>
<reference evidence="2 3" key="1">
    <citation type="journal article" date="2024" name="Commun. Biol.">
        <title>Comparative genomic analysis of thermophilic fungi reveals convergent evolutionary adaptations and gene losses.</title>
        <authorList>
            <person name="Steindorff A.S."/>
            <person name="Aguilar-Pontes M.V."/>
            <person name="Robinson A.J."/>
            <person name="Andreopoulos B."/>
            <person name="LaButti K."/>
            <person name="Kuo A."/>
            <person name="Mondo S."/>
            <person name="Riley R."/>
            <person name="Otillar R."/>
            <person name="Haridas S."/>
            <person name="Lipzen A."/>
            <person name="Grimwood J."/>
            <person name="Schmutz J."/>
            <person name="Clum A."/>
            <person name="Reid I.D."/>
            <person name="Moisan M.C."/>
            <person name="Butler G."/>
            <person name="Nguyen T.T.M."/>
            <person name="Dewar K."/>
            <person name="Conant G."/>
            <person name="Drula E."/>
            <person name="Henrissat B."/>
            <person name="Hansel C."/>
            <person name="Singer S."/>
            <person name="Hutchinson M.I."/>
            <person name="de Vries R.P."/>
            <person name="Natvig D.O."/>
            <person name="Powell A.J."/>
            <person name="Tsang A."/>
            <person name="Grigoriev I.V."/>
        </authorList>
    </citation>
    <scope>NUCLEOTIDE SEQUENCE [LARGE SCALE GENOMIC DNA]</scope>
    <source>
        <strain evidence="2 3">ATCC 24622</strain>
    </source>
</reference>
<proteinExistence type="predicted"/>
<accession>A0ABR3XHP4</accession>
<feature type="compositionally biased region" description="Basic and acidic residues" evidence="1">
    <location>
        <begin position="102"/>
        <end position="119"/>
    </location>
</feature>
<feature type="region of interest" description="Disordered" evidence="1">
    <location>
        <begin position="1"/>
        <end position="154"/>
    </location>
</feature>
<feature type="compositionally biased region" description="Basic and acidic residues" evidence="1">
    <location>
        <begin position="10"/>
        <end position="19"/>
    </location>
</feature>
<protein>
    <submittedName>
        <fullName evidence="2">Uncharacterized protein</fullName>
    </submittedName>
</protein>
<dbReference type="Proteomes" id="UP001586593">
    <property type="component" value="Unassembled WGS sequence"/>
</dbReference>
<feature type="compositionally biased region" description="Low complexity" evidence="1">
    <location>
        <begin position="21"/>
        <end position="48"/>
    </location>
</feature>
<dbReference type="EMBL" id="JAZHXJ010000096">
    <property type="protein sequence ID" value="KAL1875128.1"/>
    <property type="molecule type" value="Genomic_DNA"/>
</dbReference>
<comment type="caution">
    <text evidence="2">The sequence shown here is derived from an EMBL/GenBank/DDBJ whole genome shotgun (WGS) entry which is preliminary data.</text>
</comment>
<sequence length="226" mass="24045">MPSLSVLKRSARELIEPRNPRSSSTQQSQQSSWSDSGSQSTSAATTSGRSDEGFRTTTDAGTTSSVTTVRADRGASASGHGRERSGNGPYGSVSSSGGATPVKERRSSSKRELLHDLISRSRLMGKAALTPQRERGRGESSPSDRTTPQQSSTATVSRLATLAFNSFPPRIPDIGPFFFLSSTSLPGAFFCLSFRPCFVTSFSTSTSVLQVSFSRGQSPHLSFHAP</sequence>
<evidence type="ECO:0000256" key="1">
    <source>
        <dbReference type="SAM" id="MobiDB-lite"/>
    </source>
</evidence>
<name>A0ABR3XHP4_9PEZI</name>
<keyword evidence="3" id="KW-1185">Reference proteome</keyword>
<feature type="compositionally biased region" description="Low complexity" evidence="1">
    <location>
        <begin position="56"/>
        <end position="69"/>
    </location>
</feature>